<dbReference type="Gene3D" id="3.90.320.10">
    <property type="match status" value="1"/>
</dbReference>
<dbReference type="SUPFAM" id="SSF52980">
    <property type="entry name" value="Restriction endonuclease-like"/>
    <property type="match status" value="1"/>
</dbReference>
<reference evidence="1" key="2">
    <citation type="journal article" date="2023" name="Science">
        <title>Genomic signatures of disease resistance in endangered staghorn corals.</title>
        <authorList>
            <person name="Vollmer S.V."/>
            <person name="Selwyn J.D."/>
            <person name="Despard B.A."/>
            <person name="Roesel C.L."/>
        </authorList>
    </citation>
    <scope>NUCLEOTIDE SEQUENCE</scope>
    <source>
        <strain evidence="1">K2</strain>
    </source>
</reference>
<keyword evidence="2" id="KW-1185">Reference proteome</keyword>
<gene>
    <name evidence="1" type="ORF">P5673_008003</name>
</gene>
<proteinExistence type="predicted"/>
<dbReference type="GO" id="GO:0006281">
    <property type="term" value="P:DNA repair"/>
    <property type="evidence" value="ECO:0007669"/>
    <property type="project" value="UniProtKB-ARBA"/>
</dbReference>
<evidence type="ECO:0000313" key="2">
    <source>
        <dbReference type="Proteomes" id="UP001249851"/>
    </source>
</evidence>
<name>A0AAD9QVE0_ACRCE</name>
<evidence type="ECO:0000313" key="1">
    <source>
        <dbReference type="EMBL" id="KAK2568077.1"/>
    </source>
</evidence>
<dbReference type="InterPro" id="IPR011335">
    <property type="entry name" value="Restrct_endonuc-II-like"/>
</dbReference>
<sequence length="169" mass="19247">MALAQIMSSRSDSIPLVETKFGKSTEGSYASYQLAVTQDNFKVFCDITSVPRGNSANHISHEEFEKPANLSEAEKSLFNSLQVDEDKLNDIEIKTCSQAGCPEWKLERKFRFTASNFGLIRDRKRNHESHVKNVINPKPFSSRYTNHGLKYEPIALEQYRNICPLLTSQ</sequence>
<protein>
    <submittedName>
        <fullName evidence="1">Uncharacterized protein</fullName>
    </submittedName>
</protein>
<dbReference type="InterPro" id="IPR011604">
    <property type="entry name" value="PDDEXK-like_dom_sf"/>
</dbReference>
<dbReference type="EMBL" id="JARQWQ010000013">
    <property type="protein sequence ID" value="KAK2568077.1"/>
    <property type="molecule type" value="Genomic_DNA"/>
</dbReference>
<accession>A0AAD9QVE0</accession>
<dbReference type="AlphaFoldDB" id="A0AAD9QVE0"/>
<comment type="caution">
    <text evidence="1">The sequence shown here is derived from an EMBL/GenBank/DDBJ whole genome shotgun (WGS) entry which is preliminary data.</text>
</comment>
<organism evidence="1 2">
    <name type="scientific">Acropora cervicornis</name>
    <name type="common">Staghorn coral</name>
    <dbReference type="NCBI Taxonomy" id="6130"/>
    <lineage>
        <taxon>Eukaryota</taxon>
        <taxon>Metazoa</taxon>
        <taxon>Cnidaria</taxon>
        <taxon>Anthozoa</taxon>
        <taxon>Hexacorallia</taxon>
        <taxon>Scleractinia</taxon>
        <taxon>Astrocoeniina</taxon>
        <taxon>Acroporidae</taxon>
        <taxon>Acropora</taxon>
    </lineage>
</organism>
<dbReference type="Proteomes" id="UP001249851">
    <property type="component" value="Unassembled WGS sequence"/>
</dbReference>
<reference evidence="1" key="1">
    <citation type="journal article" date="2023" name="G3 (Bethesda)">
        <title>Whole genome assembly and annotation of the endangered Caribbean coral Acropora cervicornis.</title>
        <authorList>
            <person name="Selwyn J.D."/>
            <person name="Vollmer S.V."/>
        </authorList>
    </citation>
    <scope>NUCLEOTIDE SEQUENCE</scope>
    <source>
        <strain evidence="1">K2</strain>
    </source>
</reference>